<dbReference type="Pfam" id="PF23571">
    <property type="entry name" value="GH3_M"/>
    <property type="match status" value="1"/>
</dbReference>
<dbReference type="EMBL" id="JBAMIC010000013">
    <property type="protein sequence ID" value="KAK7097341.1"/>
    <property type="molecule type" value="Genomic_DNA"/>
</dbReference>
<dbReference type="GO" id="GO:0016881">
    <property type="term" value="F:acid-amino acid ligase activity"/>
    <property type="evidence" value="ECO:0007669"/>
    <property type="project" value="TreeGrafter"/>
</dbReference>
<dbReference type="PANTHER" id="PTHR31901">
    <property type="entry name" value="GH3 DOMAIN-CONTAINING PROTEIN"/>
    <property type="match status" value="1"/>
</dbReference>
<evidence type="ECO:0000313" key="3">
    <source>
        <dbReference type="EMBL" id="KAK7097341.1"/>
    </source>
</evidence>
<dbReference type="GO" id="GO:0005737">
    <property type="term" value="C:cytoplasm"/>
    <property type="evidence" value="ECO:0007669"/>
    <property type="project" value="TreeGrafter"/>
</dbReference>
<evidence type="ECO:0000313" key="4">
    <source>
        <dbReference type="Proteomes" id="UP001374579"/>
    </source>
</evidence>
<dbReference type="Pfam" id="PF03321">
    <property type="entry name" value="GH3"/>
    <property type="match status" value="1"/>
</dbReference>
<proteinExistence type="predicted"/>
<feature type="domain" description="GH3 C-terminal" evidence="2">
    <location>
        <begin position="478"/>
        <end position="598"/>
    </location>
</feature>
<protein>
    <recommendedName>
        <fullName evidence="5">GH3 domain-containing protein</fullName>
    </recommendedName>
</protein>
<dbReference type="AlphaFoldDB" id="A0AAN9B2C9"/>
<dbReference type="InterPro" id="IPR004993">
    <property type="entry name" value="GH3"/>
</dbReference>
<organism evidence="3 4">
    <name type="scientific">Littorina saxatilis</name>
    <dbReference type="NCBI Taxonomy" id="31220"/>
    <lineage>
        <taxon>Eukaryota</taxon>
        <taxon>Metazoa</taxon>
        <taxon>Spiralia</taxon>
        <taxon>Lophotrochozoa</taxon>
        <taxon>Mollusca</taxon>
        <taxon>Gastropoda</taxon>
        <taxon>Caenogastropoda</taxon>
        <taxon>Littorinimorpha</taxon>
        <taxon>Littorinoidea</taxon>
        <taxon>Littorinidae</taxon>
        <taxon>Littorina</taxon>
    </lineage>
</organism>
<name>A0AAN9B2C9_9CAEN</name>
<dbReference type="Pfam" id="PF23572">
    <property type="entry name" value="GH3_C"/>
    <property type="match status" value="1"/>
</dbReference>
<comment type="caution">
    <text evidence="3">The sequence shown here is derived from an EMBL/GenBank/DDBJ whole genome shotgun (WGS) entry which is preliminary data.</text>
</comment>
<reference evidence="3 4" key="1">
    <citation type="submission" date="2024-02" db="EMBL/GenBank/DDBJ databases">
        <title>Chromosome-scale genome assembly of the rough periwinkle Littorina saxatilis.</title>
        <authorList>
            <person name="De Jode A."/>
            <person name="Faria R."/>
            <person name="Formenti G."/>
            <person name="Sims Y."/>
            <person name="Smith T.P."/>
            <person name="Tracey A."/>
            <person name="Wood J.M.D."/>
            <person name="Zagrodzka Z.B."/>
            <person name="Johannesson K."/>
            <person name="Butlin R.K."/>
            <person name="Leder E.H."/>
        </authorList>
    </citation>
    <scope>NUCLEOTIDE SEQUENCE [LARGE SCALE GENOMIC DNA]</scope>
    <source>
        <strain evidence="3">Snail1</strain>
        <tissue evidence="3">Muscle</tissue>
    </source>
</reference>
<evidence type="ECO:0000259" key="2">
    <source>
        <dbReference type="Pfam" id="PF23572"/>
    </source>
</evidence>
<dbReference type="Proteomes" id="UP001374579">
    <property type="component" value="Unassembled WGS sequence"/>
</dbReference>
<evidence type="ECO:0008006" key="5">
    <source>
        <dbReference type="Google" id="ProtNLM"/>
    </source>
</evidence>
<accession>A0AAN9B2C9</accession>
<feature type="domain" description="GH3 middle" evidence="1">
    <location>
        <begin position="384"/>
        <end position="456"/>
    </location>
</feature>
<sequence length="609" mass="69016">MGIFKTLLKGTGAVTAVGTGLVLYDVQRKRVYKDQKFSDACRHYMTVNSLAWLGYILKGKLEMATKNVPKAQEEFLLKQLRDNADTEYGRLYNFAAIKNAQDFIRAHPLTRYDHYKPYVDRMMAGEENILTKDKPVVFAVTSGTSGTGSIIPMVNKQRGLFFLEGISVLYRCMVDAFPDSTYLNKDFKIFFNPAWRMSEAGIKVGPNSSTPSETKSLLHIYSTPEPAFEILSEPELLYVHLLFALRDKHMGMIEANFASLVFNAFKALEHELPNLVRDIANGTLNPELKIEADVRQKLEALLTPDAKRAAEIQKAFEEGIDGVGRRVWPDLHVVLCTDTGTFTLYGEKLRETYLRGVPLYSPIYGATEGLIGVNIWPDDLPSKYLLHPCAQFFELIPVNRCEEDQPTTLMLNEAEIGELYEVVITNPSCVYRYRFGDVVKVVGFHHECPIIEFMYRQGQLLNVRGEKTPESLFYETLTSTVAQWEGIKLADYCCAESIVVEDTDIKKYRSKLPCYHVFLEVEGDKGTPTVSSAQTKLIDEALSAKSYPYSSFRKKASIGEMQVHLVQPGTFQQLREFMIKNSSASSNQYKVPRVLKKKEAVQFMLERVV</sequence>
<dbReference type="PANTHER" id="PTHR31901:SF9">
    <property type="entry name" value="GH3 DOMAIN-CONTAINING PROTEIN"/>
    <property type="match status" value="1"/>
</dbReference>
<keyword evidence="4" id="KW-1185">Reference proteome</keyword>
<dbReference type="InterPro" id="IPR055378">
    <property type="entry name" value="GH3_C"/>
</dbReference>
<evidence type="ECO:0000259" key="1">
    <source>
        <dbReference type="Pfam" id="PF23571"/>
    </source>
</evidence>
<gene>
    <name evidence="3" type="ORF">V1264_004333</name>
</gene>
<dbReference type="InterPro" id="IPR055377">
    <property type="entry name" value="GH3_M"/>
</dbReference>